<protein>
    <submittedName>
        <fullName evidence="6">LRRNT domain-containing protein</fullName>
    </submittedName>
</protein>
<keyword evidence="5" id="KW-1185">Reference proteome</keyword>
<dbReference type="EMBL" id="UYRT01089298">
    <property type="protein sequence ID" value="VDN34751.1"/>
    <property type="molecule type" value="Genomic_DNA"/>
</dbReference>
<proteinExistence type="predicted"/>
<evidence type="ECO:0000313" key="6">
    <source>
        <dbReference type="WBParaSite" id="GPUH_0001988601-mRNA-1"/>
    </source>
</evidence>
<dbReference type="WBParaSite" id="GPUH_0001988601-mRNA-1">
    <property type="protein sequence ID" value="GPUH_0001988601-mRNA-1"/>
    <property type="gene ID" value="GPUH_0001988601"/>
</dbReference>
<accession>A0A183EFX0</accession>
<evidence type="ECO:0000256" key="2">
    <source>
        <dbReference type="ARBA" id="ARBA00022737"/>
    </source>
</evidence>
<reference evidence="4 5" key="2">
    <citation type="submission" date="2018-11" db="EMBL/GenBank/DDBJ databases">
        <authorList>
            <consortium name="Pathogen Informatics"/>
        </authorList>
    </citation>
    <scope>NUCLEOTIDE SEQUENCE [LARGE SCALE GENOMIC DNA]</scope>
</reference>
<evidence type="ECO:0000313" key="5">
    <source>
        <dbReference type="Proteomes" id="UP000271098"/>
    </source>
</evidence>
<dbReference type="Gene3D" id="3.80.10.10">
    <property type="entry name" value="Ribonuclease Inhibitor"/>
    <property type="match status" value="1"/>
</dbReference>
<sequence>MLTVVLTITVLTTMSYSAVSANEENIPCTKNCRCDDSETVYCEQAEFERIPAEWPSTLRVFHIINSSLSALHKNAFRRYPDVEEVMIEHCHRLQAVEKFAFKNLKRLK</sequence>
<name>A0A183EFX0_9BILA</name>
<dbReference type="InterPro" id="IPR050333">
    <property type="entry name" value="SLRP"/>
</dbReference>
<dbReference type="PANTHER" id="PTHR45712:SF22">
    <property type="entry name" value="INSULIN-LIKE GROWTH FACTOR-BINDING PROTEIN COMPLEX ACID LABILE SUBUNIT"/>
    <property type="match status" value="1"/>
</dbReference>
<feature type="signal peptide" evidence="3">
    <location>
        <begin position="1"/>
        <end position="21"/>
    </location>
</feature>
<keyword evidence="3" id="KW-0732">Signal</keyword>
<gene>
    <name evidence="4" type="ORF">GPUH_LOCUS19862</name>
</gene>
<evidence type="ECO:0000256" key="3">
    <source>
        <dbReference type="SAM" id="SignalP"/>
    </source>
</evidence>
<reference evidence="6" key="1">
    <citation type="submission" date="2016-06" db="UniProtKB">
        <authorList>
            <consortium name="WormBaseParasite"/>
        </authorList>
    </citation>
    <scope>IDENTIFICATION</scope>
</reference>
<feature type="chain" id="PRO_5043139152" evidence="3">
    <location>
        <begin position="22"/>
        <end position="108"/>
    </location>
</feature>
<keyword evidence="1" id="KW-0433">Leucine-rich repeat</keyword>
<dbReference type="AlphaFoldDB" id="A0A183EFX0"/>
<dbReference type="PANTHER" id="PTHR45712">
    <property type="entry name" value="AGAP008170-PA"/>
    <property type="match status" value="1"/>
</dbReference>
<keyword evidence="2" id="KW-0677">Repeat</keyword>
<dbReference type="OrthoDB" id="6363818at2759"/>
<dbReference type="InterPro" id="IPR032675">
    <property type="entry name" value="LRR_dom_sf"/>
</dbReference>
<evidence type="ECO:0000256" key="1">
    <source>
        <dbReference type="ARBA" id="ARBA00022614"/>
    </source>
</evidence>
<organism evidence="6">
    <name type="scientific">Gongylonema pulchrum</name>
    <dbReference type="NCBI Taxonomy" id="637853"/>
    <lineage>
        <taxon>Eukaryota</taxon>
        <taxon>Metazoa</taxon>
        <taxon>Ecdysozoa</taxon>
        <taxon>Nematoda</taxon>
        <taxon>Chromadorea</taxon>
        <taxon>Rhabditida</taxon>
        <taxon>Spirurina</taxon>
        <taxon>Spiruromorpha</taxon>
        <taxon>Spiruroidea</taxon>
        <taxon>Gongylonematidae</taxon>
        <taxon>Gongylonema</taxon>
    </lineage>
</organism>
<dbReference type="SUPFAM" id="SSF52058">
    <property type="entry name" value="L domain-like"/>
    <property type="match status" value="1"/>
</dbReference>
<dbReference type="Proteomes" id="UP000271098">
    <property type="component" value="Unassembled WGS sequence"/>
</dbReference>
<evidence type="ECO:0000313" key="4">
    <source>
        <dbReference type="EMBL" id="VDN34751.1"/>
    </source>
</evidence>